<dbReference type="VEuPathDB" id="FungiDB:H257_18567"/>
<gene>
    <name evidence="2" type="ORF">H257_18567</name>
</gene>
<dbReference type="STRING" id="112090.W4FCY0"/>
<evidence type="ECO:0000259" key="1">
    <source>
        <dbReference type="Pfam" id="PF26138"/>
    </source>
</evidence>
<reference evidence="2" key="1">
    <citation type="submission" date="2013-12" db="EMBL/GenBank/DDBJ databases">
        <title>The Genome Sequence of Aphanomyces astaci APO3.</title>
        <authorList>
            <consortium name="The Broad Institute Genomics Platform"/>
            <person name="Russ C."/>
            <person name="Tyler B."/>
            <person name="van West P."/>
            <person name="Dieguez-Uribeondo J."/>
            <person name="Young S.K."/>
            <person name="Zeng Q."/>
            <person name="Gargeya S."/>
            <person name="Fitzgerald M."/>
            <person name="Abouelleil A."/>
            <person name="Alvarado L."/>
            <person name="Chapman S.B."/>
            <person name="Gainer-Dewar J."/>
            <person name="Goldberg J."/>
            <person name="Griggs A."/>
            <person name="Gujja S."/>
            <person name="Hansen M."/>
            <person name="Howarth C."/>
            <person name="Imamovic A."/>
            <person name="Ireland A."/>
            <person name="Larimer J."/>
            <person name="McCowan C."/>
            <person name="Murphy C."/>
            <person name="Pearson M."/>
            <person name="Poon T.W."/>
            <person name="Priest M."/>
            <person name="Roberts A."/>
            <person name="Saif S."/>
            <person name="Shea T."/>
            <person name="Sykes S."/>
            <person name="Wortman J."/>
            <person name="Nusbaum C."/>
            <person name="Birren B."/>
        </authorList>
    </citation>
    <scope>NUCLEOTIDE SEQUENCE [LARGE SCALE GENOMIC DNA]</scope>
    <source>
        <strain evidence="2">APO3</strain>
    </source>
</reference>
<feature type="domain" description="DUF8040" evidence="1">
    <location>
        <begin position="42"/>
        <end position="121"/>
    </location>
</feature>
<dbReference type="EMBL" id="KI913291">
    <property type="protein sequence ID" value="ETV64548.1"/>
    <property type="molecule type" value="Genomic_DNA"/>
</dbReference>
<protein>
    <recommendedName>
        <fullName evidence="1">DUF8040 domain-containing protein</fullName>
    </recommendedName>
</protein>
<dbReference type="AlphaFoldDB" id="W4FCY0"/>
<sequence length="233" mass="26947">MNRRIIALFIRRWVMRRRRDVLLQYCRYYYASYVVKTPKRVSILSGSQWMNEMLQGNESAFVENFRMPKVIFRALAHELSTHGGLSNTRHLDVTEQLGIFLFFAGQHASSAQLQQRFQHSALNNEFNPGIAKKALLEMPANVTSDRYQHESEAQLSSRCPDASQRRASVKPALPMSRYASLNPTSVSQNVFQERNAPVRETRHRRHPCSLLVTPTTTLTMNWPSLLMLHMTRV</sequence>
<accession>W4FCY0</accession>
<name>W4FCY0_APHAT</name>
<evidence type="ECO:0000313" key="2">
    <source>
        <dbReference type="EMBL" id="ETV64548.1"/>
    </source>
</evidence>
<dbReference type="InterPro" id="IPR058353">
    <property type="entry name" value="DUF8040"/>
</dbReference>
<organism evidence="2">
    <name type="scientific">Aphanomyces astaci</name>
    <name type="common">Crayfish plague agent</name>
    <dbReference type="NCBI Taxonomy" id="112090"/>
    <lineage>
        <taxon>Eukaryota</taxon>
        <taxon>Sar</taxon>
        <taxon>Stramenopiles</taxon>
        <taxon>Oomycota</taxon>
        <taxon>Saprolegniomycetes</taxon>
        <taxon>Saprolegniales</taxon>
        <taxon>Verrucalvaceae</taxon>
        <taxon>Aphanomyces</taxon>
    </lineage>
</organism>
<dbReference type="GeneID" id="20820563"/>
<dbReference type="RefSeq" id="XP_009845962.1">
    <property type="nucleotide sequence ID" value="XM_009847660.1"/>
</dbReference>
<proteinExistence type="predicted"/>
<dbReference type="Pfam" id="PF26138">
    <property type="entry name" value="DUF8040"/>
    <property type="match status" value="1"/>
</dbReference>
<dbReference type="OrthoDB" id="2430314at2759"/>